<protein>
    <submittedName>
        <fullName evidence="2">Uncharacterized protein</fullName>
    </submittedName>
</protein>
<reference evidence="2 3" key="1">
    <citation type="submission" date="2018-10" db="EMBL/GenBank/DDBJ databases">
        <title>Sinomicrobium pectinilyticum sp. nov., a pectinase-producing bacterium isolated from alkaline and saline soil, and emended description of the genus Sinomicrobium.</title>
        <authorList>
            <person name="Cheng B."/>
            <person name="Li C."/>
            <person name="Lai Q."/>
            <person name="Du M."/>
            <person name="Shao Z."/>
            <person name="Xu P."/>
            <person name="Yang C."/>
        </authorList>
    </citation>
    <scope>NUCLEOTIDE SEQUENCE [LARGE SCALE GENOMIC DNA]</scope>
    <source>
        <strain evidence="2 3">5DNS001</strain>
    </source>
</reference>
<evidence type="ECO:0000313" key="3">
    <source>
        <dbReference type="Proteomes" id="UP000267469"/>
    </source>
</evidence>
<comment type="caution">
    <text evidence="2">The sequence shown here is derived from an EMBL/GenBank/DDBJ whole genome shotgun (WGS) entry which is preliminary data.</text>
</comment>
<dbReference type="Proteomes" id="UP000267469">
    <property type="component" value="Unassembled WGS sequence"/>
</dbReference>
<accession>A0A3N0ERC6</accession>
<feature type="chain" id="PRO_5018097474" evidence="1">
    <location>
        <begin position="25"/>
        <end position="89"/>
    </location>
</feature>
<dbReference type="AlphaFoldDB" id="A0A3N0ERC6"/>
<keyword evidence="1" id="KW-0732">Signal</keyword>
<keyword evidence="3" id="KW-1185">Reference proteome</keyword>
<dbReference type="Pfam" id="PF20130">
    <property type="entry name" value="DUF6520"/>
    <property type="match status" value="1"/>
</dbReference>
<dbReference type="EMBL" id="RJTM01000033">
    <property type="protein sequence ID" value="RNL90324.1"/>
    <property type="molecule type" value="Genomic_DNA"/>
</dbReference>
<organism evidence="2 3">
    <name type="scientific">Sinomicrobium pectinilyticum</name>
    <dbReference type="NCBI Taxonomy" id="1084421"/>
    <lineage>
        <taxon>Bacteria</taxon>
        <taxon>Pseudomonadati</taxon>
        <taxon>Bacteroidota</taxon>
        <taxon>Flavobacteriia</taxon>
        <taxon>Flavobacteriales</taxon>
        <taxon>Flavobacteriaceae</taxon>
        <taxon>Sinomicrobium</taxon>
    </lineage>
</organism>
<gene>
    <name evidence="2" type="ORF">ED312_06540</name>
</gene>
<evidence type="ECO:0000256" key="1">
    <source>
        <dbReference type="SAM" id="SignalP"/>
    </source>
</evidence>
<evidence type="ECO:0000313" key="2">
    <source>
        <dbReference type="EMBL" id="RNL90324.1"/>
    </source>
</evidence>
<dbReference type="InterPro" id="IPR045391">
    <property type="entry name" value="DUF6520"/>
</dbReference>
<feature type="signal peptide" evidence="1">
    <location>
        <begin position="1"/>
        <end position="24"/>
    </location>
</feature>
<proteinExistence type="predicted"/>
<dbReference type="RefSeq" id="WP_123215211.1">
    <property type="nucleotide sequence ID" value="NZ_RJTM01000033.1"/>
</dbReference>
<name>A0A3N0ERC6_SINP1</name>
<sequence length="89" mass="9937">MKTKVLKFGLPLAVFMMAIVFAFATQNNTSLEEDAFITGFVYSPDLSDCIPAPRDCAPTGSFECMHDGKQVYRFKNGTACSIKLFEWPE</sequence>
<dbReference type="OrthoDB" id="1361249at2"/>